<feature type="signal peptide" evidence="1">
    <location>
        <begin position="1"/>
        <end position="19"/>
    </location>
</feature>
<gene>
    <name evidence="2" type="ORF">SAMN05216474_2983</name>
</gene>
<proteinExistence type="predicted"/>
<dbReference type="Proteomes" id="UP000236454">
    <property type="component" value="Unassembled WGS sequence"/>
</dbReference>
<dbReference type="EMBL" id="FPAS01000006">
    <property type="protein sequence ID" value="SFT89243.1"/>
    <property type="molecule type" value="Genomic_DNA"/>
</dbReference>
<reference evidence="2 3" key="1">
    <citation type="submission" date="2016-10" db="EMBL/GenBank/DDBJ databases">
        <authorList>
            <person name="de Groot N.N."/>
        </authorList>
    </citation>
    <scope>NUCLEOTIDE SEQUENCE [LARGE SCALE GENOMIC DNA]</scope>
    <source>
        <strain evidence="2 3">CGMCC 1.7005</strain>
    </source>
</reference>
<dbReference type="OrthoDB" id="1066409at2"/>
<protein>
    <recommendedName>
        <fullName evidence="4">Outer membrane protein beta-barrel domain-containing protein</fullName>
    </recommendedName>
</protein>
<organism evidence="2 3">
    <name type="scientific">Lishizhenia tianjinensis</name>
    <dbReference type="NCBI Taxonomy" id="477690"/>
    <lineage>
        <taxon>Bacteria</taxon>
        <taxon>Pseudomonadati</taxon>
        <taxon>Bacteroidota</taxon>
        <taxon>Flavobacteriia</taxon>
        <taxon>Flavobacteriales</taxon>
        <taxon>Crocinitomicaceae</taxon>
        <taxon>Lishizhenia</taxon>
    </lineage>
</organism>
<dbReference type="AlphaFoldDB" id="A0A1I7BQ23"/>
<keyword evidence="3" id="KW-1185">Reference proteome</keyword>
<evidence type="ECO:0000313" key="3">
    <source>
        <dbReference type="Proteomes" id="UP000236454"/>
    </source>
</evidence>
<name>A0A1I7BQ23_9FLAO</name>
<evidence type="ECO:0000313" key="2">
    <source>
        <dbReference type="EMBL" id="SFT89243.1"/>
    </source>
</evidence>
<dbReference type="STRING" id="477690.SAMN05216474_2983"/>
<evidence type="ECO:0000256" key="1">
    <source>
        <dbReference type="SAM" id="SignalP"/>
    </source>
</evidence>
<feature type="chain" id="PRO_5014725173" description="Outer membrane protein beta-barrel domain-containing protein" evidence="1">
    <location>
        <begin position="20"/>
        <end position="188"/>
    </location>
</feature>
<keyword evidence="1" id="KW-0732">Signal</keyword>
<evidence type="ECO:0008006" key="4">
    <source>
        <dbReference type="Google" id="ProtNLM"/>
    </source>
</evidence>
<accession>A0A1I7BQ23</accession>
<sequence>MKKILAVFALMSLGLYTTAQTELTSNNLDYITSVNLGVNTDFNTASNFAMSINNGVLLRQRYMLSLGVGLEGNQTGMQLPMTFEGKYLILKNRKKTPFVSFTTGYLQPLQRGYWQRAEGGFTAGVQVGFQNFFSEHVGIATSVGFRHWQQRTHDNYYYYYDDILPFSPHGSYLYVSNRFEVKFAFIFK</sequence>
<dbReference type="RefSeq" id="WP_090252669.1">
    <property type="nucleotide sequence ID" value="NZ_FPAS01000006.1"/>
</dbReference>